<evidence type="ECO:0000313" key="1">
    <source>
        <dbReference type="EMBL" id="KIK62713.1"/>
    </source>
</evidence>
<reference evidence="1 2" key="1">
    <citation type="submission" date="2014-04" db="EMBL/GenBank/DDBJ databases">
        <title>Evolutionary Origins and Diversification of the Mycorrhizal Mutualists.</title>
        <authorList>
            <consortium name="DOE Joint Genome Institute"/>
            <consortium name="Mycorrhizal Genomics Consortium"/>
            <person name="Kohler A."/>
            <person name="Kuo A."/>
            <person name="Nagy L.G."/>
            <person name="Floudas D."/>
            <person name="Copeland A."/>
            <person name="Barry K.W."/>
            <person name="Cichocki N."/>
            <person name="Veneault-Fourrey C."/>
            <person name="LaButti K."/>
            <person name="Lindquist E.A."/>
            <person name="Lipzen A."/>
            <person name="Lundell T."/>
            <person name="Morin E."/>
            <person name="Murat C."/>
            <person name="Riley R."/>
            <person name="Ohm R."/>
            <person name="Sun H."/>
            <person name="Tunlid A."/>
            <person name="Henrissat B."/>
            <person name="Grigoriev I.V."/>
            <person name="Hibbett D.S."/>
            <person name="Martin F."/>
        </authorList>
    </citation>
    <scope>NUCLEOTIDE SEQUENCE [LARGE SCALE GENOMIC DNA]</scope>
    <source>
        <strain evidence="1 2">FD-317 M1</strain>
    </source>
</reference>
<dbReference type="EMBL" id="KN834766">
    <property type="protein sequence ID" value="KIK62713.1"/>
    <property type="molecule type" value="Genomic_DNA"/>
</dbReference>
<keyword evidence="2" id="KW-1185">Reference proteome</keyword>
<dbReference type="HOGENOM" id="CLU_3019859_0_0_1"/>
<sequence length="59" mass="6761">AYYHDNKPGDPRLPHDTPRTVPLEYLDKLGWSIFSVDGPDFESNARDLAKQQGYPLTEE</sequence>
<gene>
    <name evidence="1" type="ORF">GYMLUDRAFT_144962</name>
</gene>
<name>A0A0D0D0X6_9AGAR</name>
<organism evidence="1 2">
    <name type="scientific">Collybiopsis luxurians FD-317 M1</name>
    <dbReference type="NCBI Taxonomy" id="944289"/>
    <lineage>
        <taxon>Eukaryota</taxon>
        <taxon>Fungi</taxon>
        <taxon>Dikarya</taxon>
        <taxon>Basidiomycota</taxon>
        <taxon>Agaricomycotina</taxon>
        <taxon>Agaricomycetes</taxon>
        <taxon>Agaricomycetidae</taxon>
        <taxon>Agaricales</taxon>
        <taxon>Marasmiineae</taxon>
        <taxon>Omphalotaceae</taxon>
        <taxon>Collybiopsis</taxon>
        <taxon>Collybiopsis luxurians</taxon>
    </lineage>
</organism>
<feature type="non-terminal residue" evidence="1">
    <location>
        <position position="59"/>
    </location>
</feature>
<accession>A0A0D0D0X6</accession>
<feature type="non-terminal residue" evidence="1">
    <location>
        <position position="1"/>
    </location>
</feature>
<protein>
    <submittedName>
        <fullName evidence="1">Uncharacterized protein</fullName>
    </submittedName>
</protein>
<dbReference type="InterPro" id="IPR014710">
    <property type="entry name" value="RmlC-like_jellyroll"/>
</dbReference>
<proteinExistence type="predicted"/>
<dbReference type="Gene3D" id="2.60.120.10">
    <property type="entry name" value="Jelly Rolls"/>
    <property type="match status" value="1"/>
</dbReference>
<dbReference type="Proteomes" id="UP000053593">
    <property type="component" value="Unassembled WGS sequence"/>
</dbReference>
<evidence type="ECO:0000313" key="2">
    <source>
        <dbReference type="Proteomes" id="UP000053593"/>
    </source>
</evidence>
<dbReference type="OrthoDB" id="2900187at2759"/>
<dbReference type="AlphaFoldDB" id="A0A0D0D0X6"/>